<keyword evidence="2" id="KW-1185">Reference proteome</keyword>
<protein>
    <submittedName>
        <fullName evidence="1">Uncharacterized protein</fullName>
    </submittedName>
</protein>
<accession>A0A5C1I082</accession>
<organism evidence="1 2">
    <name type="scientific">Mucilaginibacter rubeus</name>
    <dbReference type="NCBI Taxonomy" id="2027860"/>
    <lineage>
        <taxon>Bacteria</taxon>
        <taxon>Pseudomonadati</taxon>
        <taxon>Bacteroidota</taxon>
        <taxon>Sphingobacteriia</taxon>
        <taxon>Sphingobacteriales</taxon>
        <taxon>Sphingobacteriaceae</taxon>
        <taxon>Mucilaginibacter</taxon>
    </lineage>
</organism>
<dbReference type="AlphaFoldDB" id="A0A5C1I082"/>
<dbReference type="EMBL" id="CP043450">
    <property type="protein sequence ID" value="QEM10608.1"/>
    <property type="molecule type" value="Genomic_DNA"/>
</dbReference>
<sequence>MRGSTHDKLVVVWSEKIRVFETDFNEYWSELYRHAYRKTQTRDVSKDLAPLINITPANVNPDFASLISAC</sequence>
<gene>
    <name evidence="1" type="ORF">DEO27_011450</name>
</gene>
<dbReference type="OrthoDB" id="659948at2"/>
<evidence type="ECO:0000313" key="2">
    <source>
        <dbReference type="Proteomes" id="UP000251402"/>
    </source>
</evidence>
<evidence type="ECO:0000313" key="1">
    <source>
        <dbReference type="EMBL" id="QEM10608.1"/>
    </source>
</evidence>
<dbReference type="Proteomes" id="UP000251402">
    <property type="component" value="Chromosome"/>
</dbReference>
<dbReference type="RefSeq" id="WP_112566207.1">
    <property type="nucleotide sequence ID" value="NZ_CP043450.1"/>
</dbReference>
<name>A0A5C1I082_9SPHI</name>
<proteinExistence type="predicted"/>
<reference evidence="1" key="1">
    <citation type="submission" date="2019-08" db="EMBL/GenBank/DDBJ databases">
        <title>Comparative genome analysis confer to the adaptation heavy metal polluted environment.</title>
        <authorList>
            <person name="Li Y."/>
        </authorList>
    </citation>
    <scope>NUCLEOTIDE SEQUENCE [LARGE SCALE GENOMIC DNA]</scope>
    <source>
        <strain evidence="1">P1</strain>
    </source>
</reference>
<dbReference type="KEGG" id="mrub:DEO27_011450"/>